<dbReference type="PANTHER" id="PTHR23070">
    <property type="entry name" value="BCS1 AAA-TYPE ATPASE"/>
    <property type="match status" value="1"/>
</dbReference>
<reference evidence="3 4" key="1">
    <citation type="journal article" date="2016" name="Sci. Rep.">
        <title>A proposed integrated approach for the preclinical evaluation of phage therapy in Pseudomonas infections.</title>
        <authorList>
            <person name="Danis-Wlodarczyk K."/>
            <person name="Vandenheuvel D."/>
            <person name="Jang H.B."/>
            <person name="Briers Y."/>
            <person name="Olszak T."/>
            <person name="Arabski M."/>
            <person name="Wasik S."/>
            <person name="Drabik M."/>
            <person name="Higgins G."/>
            <person name="Tyrrell J."/>
            <person name="Harvey B.J."/>
            <person name="Noben J.P."/>
            <person name="Lavigne R."/>
            <person name="Drulis-Kawa Z."/>
        </authorList>
    </citation>
    <scope>NUCLEOTIDE SEQUENCE [LARGE SCALE GENOMIC DNA]</scope>
</reference>
<dbReference type="InterPro" id="IPR027417">
    <property type="entry name" value="P-loop_NTPase"/>
</dbReference>
<dbReference type="SMART" id="SM00382">
    <property type="entry name" value="AAA"/>
    <property type="match status" value="1"/>
</dbReference>
<evidence type="ECO:0000256" key="1">
    <source>
        <dbReference type="ARBA" id="ARBA00007448"/>
    </source>
</evidence>
<evidence type="ECO:0000313" key="4">
    <source>
        <dbReference type="Proteomes" id="UP000224336"/>
    </source>
</evidence>
<feature type="domain" description="AAA+ ATPase" evidence="2">
    <location>
        <begin position="194"/>
        <end position="321"/>
    </location>
</feature>
<dbReference type="GO" id="GO:0016887">
    <property type="term" value="F:ATP hydrolysis activity"/>
    <property type="evidence" value="ECO:0007669"/>
    <property type="project" value="InterPro"/>
</dbReference>
<accession>A0A192Y5K3</accession>
<dbReference type="EMBL" id="KU521356">
    <property type="protein sequence ID" value="ANM45008.1"/>
    <property type="molecule type" value="Genomic_DNA"/>
</dbReference>
<organism evidence="3 4">
    <name type="scientific">Pseudomonas phage KTN4</name>
    <dbReference type="NCBI Taxonomy" id="1862701"/>
    <lineage>
        <taxon>Viruses</taxon>
        <taxon>Duplodnaviria</taxon>
        <taxon>Heunggongvirae</taxon>
        <taxon>Uroviricota</taxon>
        <taxon>Caudoviricetes</taxon>
        <taxon>Chimalliviridae</taxon>
        <taxon>Phikzvirus</taxon>
        <taxon>Phikzvirus phiKZ</taxon>
    </lineage>
</organism>
<dbReference type="InterPro" id="IPR050747">
    <property type="entry name" value="Mitochondrial_chaperone_BCS1"/>
</dbReference>
<protein>
    <recommendedName>
        <fullName evidence="2">AAA+ ATPase domain-containing protein</fullName>
    </recommendedName>
</protein>
<dbReference type="InterPro" id="IPR003959">
    <property type="entry name" value="ATPase_AAA_core"/>
</dbReference>
<evidence type="ECO:0000259" key="2">
    <source>
        <dbReference type="SMART" id="SM00382"/>
    </source>
</evidence>
<sequence>MNYRNSKLTLVQQKWIDRFISIAMEVDNGRAISNAYRYTLNEQGISSDSEDLRIHYPFGVDRKEFIKEQIYKLCDEVISPLNLKAFRISGGFALLDDEGIIGFLMNGMEGTTSQNFRLYSNEELIKVFKLRFEEVFDQTRPPSIKRIRVNYQNNELYSFSEVISVRNYNPNMMEMYPFLDRSPAEIWTEFAASESNVLLLIGPPGTGKSNYINEIIRARGYNDRNVYLADQDDVLGHAGLTNFIRGVEDNSLIITEDSDKMVAKRVDGNSNMSGLLNATAGLVSTKTKIIISTNLPTLRDVDEALVRPGRAFDILTFKTLTAEQANAARLANGLDPVEFVGNNLTLAEALNTSSCSSQRKASRVGF</sequence>
<dbReference type="SUPFAM" id="SSF52540">
    <property type="entry name" value="P-loop containing nucleoside triphosphate hydrolases"/>
    <property type="match status" value="1"/>
</dbReference>
<evidence type="ECO:0000313" key="3">
    <source>
        <dbReference type="EMBL" id="ANM45008.1"/>
    </source>
</evidence>
<dbReference type="Proteomes" id="UP000224336">
    <property type="component" value="Segment"/>
</dbReference>
<comment type="similarity">
    <text evidence="1">Belongs to the AAA ATPase family. BCS1 subfamily.</text>
</comment>
<dbReference type="Pfam" id="PF00004">
    <property type="entry name" value="AAA"/>
    <property type="match status" value="1"/>
</dbReference>
<proteinExistence type="inferred from homology"/>
<gene>
    <name evidence="3" type="ORF">KTN4_250</name>
</gene>
<name>A0A192Y5K3_9CAUD</name>
<dbReference type="InterPro" id="IPR003593">
    <property type="entry name" value="AAA+_ATPase"/>
</dbReference>
<dbReference type="Gene3D" id="3.40.50.300">
    <property type="entry name" value="P-loop containing nucleotide triphosphate hydrolases"/>
    <property type="match status" value="1"/>
</dbReference>
<dbReference type="GO" id="GO:0005524">
    <property type="term" value="F:ATP binding"/>
    <property type="evidence" value="ECO:0007669"/>
    <property type="project" value="InterPro"/>
</dbReference>